<accession>A0AAV8Q273</accession>
<name>A0AAV8Q273_ENSVE</name>
<keyword evidence="2" id="KW-1185">Reference proteome</keyword>
<dbReference type="AlphaFoldDB" id="A0AAV8Q273"/>
<proteinExistence type="predicted"/>
<sequence length="88" mass="10406">MRYAHVYIRRPRKTRPPRFRFPPNPVRRSLSLGFPRRVARALLLRLLRAILILDFLVFEELFGELNLLAEALEVQLDLTFEVMSSTIL</sequence>
<evidence type="ECO:0000313" key="2">
    <source>
        <dbReference type="Proteomes" id="UP001222027"/>
    </source>
</evidence>
<evidence type="ECO:0000313" key="1">
    <source>
        <dbReference type="EMBL" id="KAJ8467213.1"/>
    </source>
</evidence>
<organism evidence="1 2">
    <name type="scientific">Ensete ventricosum</name>
    <name type="common">Abyssinian banana</name>
    <name type="synonym">Musa ensete</name>
    <dbReference type="NCBI Taxonomy" id="4639"/>
    <lineage>
        <taxon>Eukaryota</taxon>
        <taxon>Viridiplantae</taxon>
        <taxon>Streptophyta</taxon>
        <taxon>Embryophyta</taxon>
        <taxon>Tracheophyta</taxon>
        <taxon>Spermatophyta</taxon>
        <taxon>Magnoliopsida</taxon>
        <taxon>Liliopsida</taxon>
        <taxon>Zingiberales</taxon>
        <taxon>Musaceae</taxon>
        <taxon>Ensete</taxon>
    </lineage>
</organism>
<comment type="caution">
    <text evidence="1">The sequence shown here is derived from an EMBL/GenBank/DDBJ whole genome shotgun (WGS) entry which is preliminary data.</text>
</comment>
<dbReference type="Proteomes" id="UP001222027">
    <property type="component" value="Unassembled WGS sequence"/>
</dbReference>
<gene>
    <name evidence="1" type="ORF">OPV22_029765</name>
</gene>
<protein>
    <submittedName>
        <fullName evidence="1">Uncharacterized protein</fullName>
    </submittedName>
</protein>
<reference evidence="1 2" key="1">
    <citation type="submission" date="2022-12" db="EMBL/GenBank/DDBJ databases">
        <title>Chromosome-scale assembly of the Ensete ventricosum genome.</title>
        <authorList>
            <person name="Dussert Y."/>
            <person name="Stocks J."/>
            <person name="Wendawek A."/>
            <person name="Woldeyes F."/>
            <person name="Nichols R.A."/>
            <person name="Borrell J.S."/>
        </authorList>
    </citation>
    <scope>NUCLEOTIDE SEQUENCE [LARGE SCALE GENOMIC DNA]</scope>
    <source>
        <strain evidence="2">cv. Maze</strain>
        <tissue evidence="1">Seeds</tissue>
    </source>
</reference>
<dbReference type="EMBL" id="JAQQAF010000008">
    <property type="protein sequence ID" value="KAJ8467213.1"/>
    <property type="molecule type" value="Genomic_DNA"/>
</dbReference>